<organism evidence="1 2">
    <name type="scientific">Paenibacillus illinoisensis</name>
    <dbReference type="NCBI Taxonomy" id="59845"/>
    <lineage>
        <taxon>Bacteria</taxon>
        <taxon>Bacillati</taxon>
        <taxon>Bacillota</taxon>
        <taxon>Bacilli</taxon>
        <taxon>Bacillales</taxon>
        <taxon>Paenibacillaceae</taxon>
        <taxon>Paenibacillus</taxon>
    </lineage>
</organism>
<sequence>MKKLHMNSSPYLNTYNLYGTTFSIASHDERIWPWVYNNFIQIRYVPDWNAYFFDNHHLIFDNCPSLSKYRIPQSVMEMKWHSLKEFIIDSINLDCYVYLYVDRYYISKSAAYKKIKDNWHEILIYGYDTGKELFYVADNLREGKYILTESDFNEIEEGYSSLKSDNDFFKGIILIQKRDEDFVFRIGQVKAQLTNYLLSKETQDIAFKEESIFGFNAWMNLISDLEQKTKLDKRPFHLFWEHKKVMVDRIKYLEEKKYIKQDESSVLQEFVLLENKALTIRNMALKYSITQEKELQKKIIEELTQSLNKEKQLIKSLLLILD</sequence>
<evidence type="ECO:0008006" key="3">
    <source>
        <dbReference type="Google" id="ProtNLM"/>
    </source>
</evidence>
<accession>A0ABW8HRK8</accession>
<evidence type="ECO:0000313" key="1">
    <source>
        <dbReference type="EMBL" id="MFK0522295.1"/>
    </source>
</evidence>
<dbReference type="EMBL" id="JBIYSL010000002">
    <property type="protein sequence ID" value="MFK0522295.1"/>
    <property type="molecule type" value="Genomic_DNA"/>
</dbReference>
<evidence type="ECO:0000313" key="2">
    <source>
        <dbReference type="Proteomes" id="UP001618531"/>
    </source>
</evidence>
<proteinExistence type="predicted"/>
<reference evidence="1 2" key="1">
    <citation type="submission" date="2024-11" db="EMBL/GenBank/DDBJ databases">
        <title>Identification and Characterization of a Novel Fosfomycin Bacillithiol Transferase FosB8 in Paenibacillus illinoisensis.</title>
        <authorList>
            <person name="Lu W."/>
        </authorList>
    </citation>
    <scope>NUCLEOTIDE SEQUENCE [LARGE SCALE GENOMIC DNA]</scope>
    <source>
        <strain evidence="1 2">WP77</strain>
    </source>
</reference>
<name>A0ABW8HRK8_9BACL</name>
<gene>
    <name evidence="1" type="ORF">ACINKY_08785</name>
</gene>
<comment type="caution">
    <text evidence="1">The sequence shown here is derived from an EMBL/GenBank/DDBJ whole genome shotgun (WGS) entry which is preliminary data.</text>
</comment>
<keyword evidence="2" id="KW-1185">Reference proteome</keyword>
<dbReference type="RefSeq" id="WP_402873720.1">
    <property type="nucleotide sequence ID" value="NZ_JBIYSL010000002.1"/>
</dbReference>
<dbReference type="Proteomes" id="UP001618531">
    <property type="component" value="Unassembled WGS sequence"/>
</dbReference>
<protein>
    <recommendedName>
        <fullName evidence="3">Butirosin biosynthesis protein H N-terminal domain-containing protein</fullName>
    </recommendedName>
</protein>